<evidence type="ECO:0000313" key="5">
    <source>
        <dbReference type="EMBL" id="ONK69534.1"/>
    </source>
</evidence>
<feature type="region of interest" description="Disordered" evidence="3">
    <location>
        <begin position="34"/>
        <end position="104"/>
    </location>
</feature>
<organism evidence="5 6">
    <name type="scientific">Asparagus officinalis</name>
    <name type="common">Garden asparagus</name>
    <dbReference type="NCBI Taxonomy" id="4686"/>
    <lineage>
        <taxon>Eukaryota</taxon>
        <taxon>Viridiplantae</taxon>
        <taxon>Streptophyta</taxon>
        <taxon>Embryophyta</taxon>
        <taxon>Tracheophyta</taxon>
        <taxon>Spermatophyta</taxon>
        <taxon>Magnoliopsida</taxon>
        <taxon>Liliopsida</taxon>
        <taxon>Asparagales</taxon>
        <taxon>Asparagaceae</taxon>
        <taxon>Asparagoideae</taxon>
        <taxon>Asparagus</taxon>
    </lineage>
</organism>
<feature type="transmembrane region" description="Helical" evidence="4">
    <location>
        <begin position="228"/>
        <end position="250"/>
    </location>
</feature>
<sequence>MSKNDHAVYRRAYEDSDVFPCLPQRLHVAALASRSHLRDPAARAGLTDPPPPAFSFAGPNSDDASPESSSFGSLSSDEEEDDDDDREAESKSSKDDSTGSSSLVSLSSLEDSLPIKKGLSSHFTGKSRSFSNLSECAAGSAGDLAKHENPFNKRRRIQIANKMSYKSKSFLGGIANYTAVLPPHLMPHDTREREGQKSDERCEGGVKMRISATRRRSIRLVSSPRDHFPSLIFAMLSCSLIAVLIFYLLVR</sequence>
<keyword evidence="6" id="KW-1185">Reference proteome</keyword>
<dbReference type="EMBL" id="CM007385">
    <property type="protein sequence ID" value="ONK69534.1"/>
    <property type="molecule type" value="Genomic_DNA"/>
</dbReference>
<feature type="compositionally biased region" description="Acidic residues" evidence="3">
    <location>
        <begin position="76"/>
        <end position="87"/>
    </location>
</feature>
<evidence type="ECO:0000256" key="4">
    <source>
        <dbReference type="SAM" id="Phobius"/>
    </source>
</evidence>
<keyword evidence="4" id="KW-0472">Membrane</keyword>
<gene>
    <name evidence="5" type="ORF">A4U43_C05F23990</name>
</gene>
<name>A0A5P1EUR2_ASPOF</name>
<comment type="subcellular location">
    <subcellularLocation>
        <location evidence="1">Nucleus</location>
    </subcellularLocation>
</comment>
<keyword evidence="4" id="KW-1133">Transmembrane helix</keyword>
<proteinExistence type="predicted"/>
<dbReference type="InterPro" id="IPR051992">
    <property type="entry name" value="OxStress_Response_Reg"/>
</dbReference>
<dbReference type="Gramene" id="ONK69534">
    <property type="protein sequence ID" value="ONK69534"/>
    <property type="gene ID" value="A4U43_C05F23990"/>
</dbReference>
<feature type="compositionally biased region" description="Low complexity" evidence="3">
    <location>
        <begin position="66"/>
        <end position="75"/>
    </location>
</feature>
<dbReference type="GO" id="GO:0006950">
    <property type="term" value="P:response to stress"/>
    <property type="evidence" value="ECO:0007669"/>
    <property type="project" value="UniProtKB-ARBA"/>
</dbReference>
<reference evidence="6" key="1">
    <citation type="journal article" date="2017" name="Nat. Commun.">
        <title>The asparagus genome sheds light on the origin and evolution of a young Y chromosome.</title>
        <authorList>
            <person name="Harkess A."/>
            <person name="Zhou J."/>
            <person name="Xu C."/>
            <person name="Bowers J.E."/>
            <person name="Van der Hulst R."/>
            <person name="Ayyampalayam S."/>
            <person name="Mercati F."/>
            <person name="Riccardi P."/>
            <person name="McKain M.R."/>
            <person name="Kakrana A."/>
            <person name="Tang H."/>
            <person name="Ray J."/>
            <person name="Groenendijk J."/>
            <person name="Arikit S."/>
            <person name="Mathioni S.M."/>
            <person name="Nakano M."/>
            <person name="Shan H."/>
            <person name="Telgmann-Rauber A."/>
            <person name="Kanno A."/>
            <person name="Yue Z."/>
            <person name="Chen H."/>
            <person name="Li W."/>
            <person name="Chen Y."/>
            <person name="Xu X."/>
            <person name="Zhang Y."/>
            <person name="Luo S."/>
            <person name="Chen H."/>
            <person name="Gao J."/>
            <person name="Mao Z."/>
            <person name="Pires J.C."/>
            <person name="Luo M."/>
            <person name="Kudrna D."/>
            <person name="Wing R.A."/>
            <person name="Meyers B.C."/>
            <person name="Yi K."/>
            <person name="Kong H."/>
            <person name="Lavrijsen P."/>
            <person name="Sunseri F."/>
            <person name="Falavigna A."/>
            <person name="Ye Y."/>
            <person name="Leebens-Mack J.H."/>
            <person name="Chen G."/>
        </authorList>
    </citation>
    <scope>NUCLEOTIDE SEQUENCE [LARGE SCALE GENOMIC DNA]</scope>
    <source>
        <strain evidence="6">cv. DH0086</strain>
    </source>
</reference>
<protein>
    <submittedName>
        <fullName evidence="5">Uncharacterized protein</fullName>
    </submittedName>
</protein>
<evidence type="ECO:0000256" key="3">
    <source>
        <dbReference type="SAM" id="MobiDB-lite"/>
    </source>
</evidence>
<keyword evidence="2" id="KW-0539">Nucleus</keyword>
<feature type="compositionally biased region" description="Basic and acidic residues" evidence="3">
    <location>
        <begin position="88"/>
        <end position="97"/>
    </location>
</feature>
<dbReference type="AlphaFoldDB" id="A0A5P1EUR2"/>
<evidence type="ECO:0000256" key="2">
    <source>
        <dbReference type="ARBA" id="ARBA00023242"/>
    </source>
</evidence>
<evidence type="ECO:0000313" key="6">
    <source>
        <dbReference type="Proteomes" id="UP000243459"/>
    </source>
</evidence>
<dbReference type="Proteomes" id="UP000243459">
    <property type="component" value="Chromosome 5"/>
</dbReference>
<dbReference type="PANTHER" id="PTHR33172">
    <property type="entry name" value="OS08G0516900 PROTEIN"/>
    <property type="match status" value="1"/>
</dbReference>
<dbReference type="PANTHER" id="PTHR33172:SF91">
    <property type="entry name" value="PROTEIN OXIDATIVE STRESS 3 LIKE 5"/>
    <property type="match status" value="1"/>
</dbReference>
<dbReference type="GO" id="GO:0005634">
    <property type="term" value="C:nucleus"/>
    <property type="evidence" value="ECO:0007669"/>
    <property type="project" value="UniProtKB-SubCell"/>
</dbReference>
<accession>A0A5P1EUR2</accession>
<evidence type="ECO:0000256" key="1">
    <source>
        <dbReference type="ARBA" id="ARBA00004123"/>
    </source>
</evidence>
<keyword evidence="4" id="KW-0812">Transmembrane</keyword>